<sequence length="406" mass="45327">MTTQQDTPYNRRSYGTSVRKSKTMQEDSKQPLESSTAQPNPTNPIESSVDSSFMNDSNHIESTATKTTQSTPMDSNHTESNHPATQNQDKHKAQILALKHTLKTDSKKAAQKEQFVLKVSMYSALILAIFGISFGIFVKSMAVIFDGFVALISVGLGALSVITSRYIYKEDDDIFQYGYVRFEPMVNLFKSLVLVFVCVYAFINALQSIIHGGYAVELGGAVAYSLCAFVFCAILFIYTLFYTRLLESDLIKVDNTEWKIDCVLYLGALGAFGVIYFVLSPKSALAMYVDPLLLAVLSLMLCVSPIRIAIANFKDLIMVAPSEIDSKITQIMESLSKDFGFSDYDTHVAKSGRFYMVEVNILIDKNCKISSVAEFDCVRDRIERSLDIPSYKIWLSVSFTGNAKWL</sequence>
<dbReference type="SUPFAM" id="SSF161111">
    <property type="entry name" value="Cation efflux protein transmembrane domain-like"/>
    <property type="match status" value="1"/>
</dbReference>
<feature type="compositionally biased region" description="Polar residues" evidence="6">
    <location>
        <begin position="31"/>
        <end position="75"/>
    </location>
</feature>
<feature type="transmembrane region" description="Helical" evidence="7">
    <location>
        <begin position="188"/>
        <end position="210"/>
    </location>
</feature>
<gene>
    <name evidence="9" type="ORF">HRAG_01673</name>
</gene>
<dbReference type="HOGENOM" id="CLU_056154_1_0_7"/>
<dbReference type="OrthoDB" id="2388015at2"/>
<feature type="transmembrane region" description="Helical" evidence="7">
    <location>
        <begin position="262"/>
        <end position="279"/>
    </location>
</feature>
<dbReference type="InterPro" id="IPR027469">
    <property type="entry name" value="Cation_efflux_TMD_sf"/>
</dbReference>
<dbReference type="PANTHER" id="PTHR43840:SF15">
    <property type="entry name" value="MITOCHONDRIAL METAL TRANSPORTER 1-RELATED"/>
    <property type="match status" value="1"/>
</dbReference>
<dbReference type="AlphaFoldDB" id="C3XHX7"/>
<feature type="transmembrane region" description="Helical" evidence="7">
    <location>
        <begin position="291"/>
        <end position="310"/>
    </location>
</feature>
<dbReference type="EMBL" id="ACDN02000014">
    <property type="protein sequence ID" value="EEO24616.2"/>
    <property type="molecule type" value="Genomic_DNA"/>
</dbReference>
<evidence type="ECO:0000256" key="4">
    <source>
        <dbReference type="ARBA" id="ARBA00022989"/>
    </source>
</evidence>
<dbReference type="Proteomes" id="UP000005085">
    <property type="component" value="Unassembled WGS sequence"/>
</dbReference>
<comment type="caution">
    <text evidence="9">The sequence shown here is derived from an EMBL/GenBank/DDBJ whole genome shotgun (WGS) entry which is preliminary data.</text>
</comment>
<feature type="transmembrane region" description="Helical" evidence="7">
    <location>
        <begin position="115"/>
        <end position="137"/>
    </location>
</feature>
<organism evidence="9 10">
    <name type="scientific">Helicobacter bilis ATCC 43879</name>
    <dbReference type="NCBI Taxonomy" id="613026"/>
    <lineage>
        <taxon>Bacteria</taxon>
        <taxon>Pseudomonadati</taxon>
        <taxon>Campylobacterota</taxon>
        <taxon>Epsilonproteobacteria</taxon>
        <taxon>Campylobacterales</taxon>
        <taxon>Helicobacteraceae</taxon>
        <taxon>Helicobacter</taxon>
    </lineage>
</organism>
<evidence type="ECO:0000256" key="3">
    <source>
        <dbReference type="ARBA" id="ARBA00022692"/>
    </source>
</evidence>
<feature type="compositionally biased region" description="Polar residues" evidence="6">
    <location>
        <begin position="1"/>
        <end position="18"/>
    </location>
</feature>
<evidence type="ECO:0000256" key="5">
    <source>
        <dbReference type="ARBA" id="ARBA00023136"/>
    </source>
</evidence>
<dbReference type="GO" id="GO:0015086">
    <property type="term" value="F:cadmium ion transmembrane transporter activity"/>
    <property type="evidence" value="ECO:0007669"/>
    <property type="project" value="TreeGrafter"/>
</dbReference>
<keyword evidence="3 7" id="KW-0812">Transmembrane</keyword>
<dbReference type="GO" id="GO:0005886">
    <property type="term" value="C:plasma membrane"/>
    <property type="evidence" value="ECO:0007669"/>
    <property type="project" value="TreeGrafter"/>
</dbReference>
<dbReference type="PANTHER" id="PTHR43840">
    <property type="entry name" value="MITOCHONDRIAL METAL TRANSPORTER 1-RELATED"/>
    <property type="match status" value="1"/>
</dbReference>
<evidence type="ECO:0000313" key="9">
    <source>
        <dbReference type="EMBL" id="EEO24616.2"/>
    </source>
</evidence>
<evidence type="ECO:0000259" key="8">
    <source>
        <dbReference type="Pfam" id="PF01545"/>
    </source>
</evidence>
<feature type="transmembrane region" description="Helical" evidence="7">
    <location>
        <begin position="143"/>
        <end position="168"/>
    </location>
</feature>
<dbReference type="InterPro" id="IPR058533">
    <property type="entry name" value="Cation_efflux_TM"/>
</dbReference>
<dbReference type="GO" id="GO:0006882">
    <property type="term" value="P:intracellular zinc ion homeostasis"/>
    <property type="evidence" value="ECO:0007669"/>
    <property type="project" value="TreeGrafter"/>
</dbReference>
<keyword evidence="5 7" id="KW-0472">Membrane</keyword>
<dbReference type="Gene3D" id="1.20.1510.10">
    <property type="entry name" value="Cation efflux protein transmembrane domain"/>
    <property type="match status" value="1"/>
</dbReference>
<keyword evidence="4 7" id="KW-1133">Transmembrane helix</keyword>
<dbReference type="RefSeq" id="WP_020995571.1">
    <property type="nucleotide sequence ID" value="NZ_KI392033.1"/>
</dbReference>
<feature type="region of interest" description="Disordered" evidence="6">
    <location>
        <begin position="1"/>
        <end position="91"/>
    </location>
</feature>
<keyword evidence="2" id="KW-0813">Transport</keyword>
<dbReference type="Pfam" id="PF01545">
    <property type="entry name" value="Cation_efflux"/>
    <property type="match status" value="1"/>
</dbReference>
<dbReference type="GO" id="GO:0015341">
    <property type="term" value="F:zinc efflux antiporter activity"/>
    <property type="evidence" value="ECO:0007669"/>
    <property type="project" value="TreeGrafter"/>
</dbReference>
<dbReference type="GO" id="GO:0015093">
    <property type="term" value="F:ferrous iron transmembrane transporter activity"/>
    <property type="evidence" value="ECO:0007669"/>
    <property type="project" value="TreeGrafter"/>
</dbReference>
<reference evidence="9 10" key="1">
    <citation type="journal article" date="2014" name="Genome Announc.">
        <title>Draft genome sequences of six enterohepatic helicobacter species isolated from humans and one from rhesus macaques.</title>
        <authorList>
            <person name="Shen Z."/>
            <person name="Sheh A."/>
            <person name="Young S.K."/>
            <person name="Abouelliel A."/>
            <person name="Ward D.V."/>
            <person name="Earl A.M."/>
            <person name="Fox J.G."/>
        </authorList>
    </citation>
    <scope>NUCLEOTIDE SEQUENCE [LARGE SCALE GENOMIC DNA]</scope>
    <source>
        <strain evidence="9 10">ATCC 43879</strain>
    </source>
</reference>
<evidence type="ECO:0000256" key="1">
    <source>
        <dbReference type="ARBA" id="ARBA00004141"/>
    </source>
</evidence>
<dbReference type="eggNOG" id="COG3965">
    <property type="taxonomic scope" value="Bacteria"/>
</dbReference>
<evidence type="ECO:0000256" key="2">
    <source>
        <dbReference type="ARBA" id="ARBA00022448"/>
    </source>
</evidence>
<dbReference type="InterPro" id="IPR050291">
    <property type="entry name" value="CDF_Transporter"/>
</dbReference>
<keyword evidence="10" id="KW-1185">Reference proteome</keyword>
<name>C3XHX7_9HELI</name>
<evidence type="ECO:0000256" key="7">
    <source>
        <dbReference type="SAM" id="Phobius"/>
    </source>
</evidence>
<evidence type="ECO:0000256" key="6">
    <source>
        <dbReference type="SAM" id="MobiDB-lite"/>
    </source>
</evidence>
<comment type="subcellular location">
    <subcellularLocation>
        <location evidence="1">Membrane</location>
        <topology evidence="1">Multi-pass membrane protein</topology>
    </subcellularLocation>
</comment>
<feature type="transmembrane region" description="Helical" evidence="7">
    <location>
        <begin position="222"/>
        <end position="241"/>
    </location>
</feature>
<protein>
    <submittedName>
        <fullName evidence="9">Cation diffusion facilitator family transporter</fullName>
    </submittedName>
</protein>
<evidence type="ECO:0000313" key="10">
    <source>
        <dbReference type="Proteomes" id="UP000005085"/>
    </source>
</evidence>
<feature type="domain" description="Cation efflux protein transmembrane" evidence="8">
    <location>
        <begin position="117"/>
        <end position="317"/>
    </location>
</feature>
<accession>C3XHX7</accession>
<proteinExistence type="predicted"/>